<proteinExistence type="predicted"/>
<evidence type="ECO:0000313" key="1">
    <source>
        <dbReference type="EMBL" id="KKK61359.1"/>
    </source>
</evidence>
<name>A0A0F8Z4P7_9ZZZZ</name>
<protein>
    <submittedName>
        <fullName evidence="1">Uncharacterized protein</fullName>
    </submittedName>
</protein>
<organism evidence="1">
    <name type="scientific">marine sediment metagenome</name>
    <dbReference type="NCBI Taxonomy" id="412755"/>
    <lineage>
        <taxon>unclassified sequences</taxon>
        <taxon>metagenomes</taxon>
        <taxon>ecological metagenomes</taxon>
    </lineage>
</organism>
<dbReference type="EMBL" id="LAZR01062515">
    <property type="protein sequence ID" value="KKK61359.1"/>
    <property type="molecule type" value="Genomic_DNA"/>
</dbReference>
<dbReference type="AlphaFoldDB" id="A0A0F8Z4P7"/>
<sequence length="230" mass="22108">LTLNTITGLFGAGGSITYGTLETVNVDLGSGGDTFTIASTHAGTTTLDTLGGVDTVHVQSVAGPTTVSTGAAGDTINVQTIDAVLTVNAGDDDDTINVGSNAPAGNGNVNGIAAGLTVNGDGGSGDTMNVDDTADNLANTGNLTSTQLTGLGMSVGITYGTLETVNVDLGSGGDTFTIASTHGGITTLDTLGGADTVNVRTIAGPTTVNTGDAADTVNVGSLAPATGGTT</sequence>
<gene>
    <name evidence="1" type="ORF">LCGC14_3015130</name>
</gene>
<comment type="caution">
    <text evidence="1">The sequence shown here is derived from an EMBL/GenBank/DDBJ whole genome shotgun (WGS) entry which is preliminary data.</text>
</comment>
<feature type="non-terminal residue" evidence="1">
    <location>
        <position position="1"/>
    </location>
</feature>
<reference evidence="1" key="1">
    <citation type="journal article" date="2015" name="Nature">
        <title>Complex archaea that bridge the gap between prokaryotes and eukaryotes.</title>
        <authorList>
            <person name="Spang A."/>
            <person name="Saw J.H."/>
            <person name="Jorgensen S.L."/>
            <person name="Zaremba-Niedzwiedzka K."/>
            <person name="Martijn J."/>
            <person name="Lind A.E."/>
            <person name="van Eijk R."/>
            <person name="Schleper C."/>
            <person name="Guy L."/>
            <person name="Ettema T.J."/>
        </authorList>
    </citation>
    <scope>NUCLEOTIDE SEQUENCE</scope>
</reference>
<accession>A0A0F8Z4P7</accession>
<dbReference type="Gene3D" id="2.160.20.160">
    <property type="match status" value="1"/>
</dbReference>